<dbReference type="Pfam" id="PF07872">
    <property type="entry name" value="DUF1659"/>
    <property type="match status" value="1"/>
</dbReference>
<evidence type="ECO:0000313" key="2">
    <source>
        <dbReference type="EMBL" id="MBP1919685.1"/>
    </source>
</evidence>
<feature type="domain" description="DUF1659" evidence="1">
    <location>
        <begin position="2"/>
        <end position="71"/>
    </location>
</feature>
<proteinExistence type="predicted"/>
<evidence type="ECO:0000313" key="3">
    <source>
        <dbReference type="Proteomes" id="UP001519271"/>
    </source>
</evidence>
<keyword evidence="3" id="KW-1185">Reference proteome</keyword>
<comment type="caution">
    <text evidence="2">The sequence shown here is derived from an EMBL/GenBank/DDBJ whole genome shotgun (WGS) entry which is preliminary data.</text>
</comment>
<dbReference type="RefSeq" id="WP_209459881.1">
    <property type="nucleotide sequence ID" value="NZ_JAGGKC010000018.1"/>
</dbReference>
<accession>A0ABS4G5X9</accession>
<dbReference type="Proteomes" id="UP001519271">
    <property type="component" value="Unassembled WGS sequence"/>
</dbReference>
<gene>
    <name evidence="2" type="ORF">J2Z34_002181</name>
</gene>
<dbReference type="InterPro" id="IPR012454">
    <property type="entry name" value="DUF1659"/>
</dbReference>
<reference evidence="2 3" key="1">
    <citation type="submission" date="2021-03" db="EMBL/GenBank/DDBJ databases">
        <title>Genomic Encyclopedia of Type Strains, Phase IV (KMG-IV): sequencing the most valuable type-strain genomes for metagenomic binning, comparative biology and taxonomic classification.</title>
        <authorList>
            <person name="Goeker M."/>
        </authorList>
    </citation>
    <scope>NUCLEOTIDE SEQUENCE [LARGE SCALE GENOMIC DNA]</scope>
    <source>
        <strain evidence="2 3">DSM 6139</strain>
    </source>
</reference>
<protein>
    <submittedName>
        <fullName evidence="2">Phage tail tube protein FII</fullName>
    </submittedName>
</protein>
<organism evidence="2 3">
    <name type="scientific">Youngiibacter multivorans</name>
    <dbReference type="NCBI Taxonomy" id="937251"/>
    <lineage>
        <taxon>Bacteria</taxon>
        <taxon>Bacillati</taxon>
        <taxon>Bacillota</taxon>
        <taxon>Clostridia</taxon>
        <taxon>Eubacteriales</taxon>
        <taxon>Clostridiaceae</taxon>
        <taxon>Youngiibacter</taxon>
    </lineage>
</organism>
<sequence length="73" mass="8035">MAVSVNKETTALLITYIKEVVNGKTTYEARRFRNFKTAALPEDIHEIAAKISALGEQATYSYKLEDVSALAAV</sequence>
<evidence type="ECO:0000259" key="1">
    <source>
        <dbReference type="Pfam" id="PF07872"/>
    </source>
</evidence>
<dbReference type="EMBL" id="JAGGKC010000018">
    <property type="protein sequence ID" value="MBP1919685.1"/>
    <property type="molecule type" value="Genomic_DNA"/>
</dbReference>
<name>A0ABS4G5X9_9CLOT</name>